<evidence type="ECO:0000313" key="3">
    <source>
        <dbReference type="RefSeq" id="XP_042622682.1"/>
    </source>
</evidence>
<name>A0A9Q9YLZ2_CYPCA</name>
<proteinExistence type="predicted"/>
<keyword evidence="2" id="KW-0732">Signal</keyword>
<protein>
    <submittedName>
        <fullName evidence="3">Uncharacterized protein LOC122146630 isoform X2</fullName>
    </submittedName>
</protein>
<evidence type="ECO:0000256" key="1">
    <source>
        <dbReference type="SAM" id="MobiDB-lite"/>
    </source>
</evidence>
<feature type="signal peptide" evidence="2">
    <location>
        <begin position="1"/>
        <end position="19"/>
    </location>
</feature>
<dbReference type="AlphaFoldDB" id="A0A9Q9YLZ2"/>
<accession>A0A9Q9YLZ2</accession>
<sequence>MRRSYLLVMMTALLITVSTLFPTEEQSHKLPDGSNVHIPGASRPRHSQGQGVKRLRLPEHETDYVPTTSRLRTSENNEQGYDEGGLTAWTDSQIRAWDQVSFSASESEEEEEEELPHEIPQELFREHDLNRRLEYDMLRCVNWNFETLFDLNGQTLSYREAEDIVASAQSDVVSILRNIIACQQQHNESLRHTAEFWRSCMVNFCSFNRA</sequence>
<reference evidence="3" key="1">
    <citation type="submission" date="2025-08" db="UniProtKB">
        <authorList>
            <consortium name="RefSeq"/>
        </authorList>
    </citation>
    <scope>IDENTIFICATION</scope>
    <source>
        <tissue evidence="3">Muscle</tissue>
    </source>
</reference>
<dbReference type="Proteomes" id="UP001155660">
    <property type="component" value="Chromosome A11"/>
</dbReference>
<evidence type="ECO:0000256" key="2">
    <source>
        <dbReference type="SAM" id="SignalP"/>
    </source>
</evidence>
<feature type="region of interest" description="Disordered" evidence="1">
    <location>
        <begin position="24"/>
        <end position="85"/>
    </location>
</feature>
<dbReference type="RefSeq" id="XP_042622682.1">
    <property type="nucleotide sequence ID" value="XM_042766748.1"/>
</dbReference>
<feature type="compositionally biased region" description="Polar residues" evidence="1">
    <location>
        <begin position="65"/>
        <end position="79"/>
    </location>
</feature>
<feature type="chain" id="PRO_5040140367" evidence="2">
    <location>
        <begin position="20"/>
        <end position="210"/>
    </location>
</feature>
<dbReference type="GeneID" id="122146630"/>
<gene>
    <name evidence="3" type="primary">LOC122146630</name>
</gene>
<organism evidence="3">
    <name type="scientific">Cyprinus carpio</name>
    <name type="common">Common carp</name>
    <dbReference type="NCBI Taxonomy" id="7962"/>
    <lineage>
        <taxon>Eukaryota</taxon>
        <taxon>Metazoa</taxon>
        <taxon>Chordata</taxon>
        <taxon>Craniata</taxon>
        <taxon>Vertebrata</taxon>
        <taxon>Euteleostomi</taxon>
        <taxon>Actinopterygii</taxon>
        <taxon>Neopterygii</taxon>
        <taxon>Teleostei</taxon>
        <taxon>Ostariophysi</taxon>
        <taxon>Cypriniformes</taxon>
        <taxon>Cyprinidae</taxon>
        <taxon>Cyprininae</taxon>
        <taxon>Cyprinus</taxon>
    </lineage>
</organism>